<comment type="caution">
    <text evidence="1">The sequence shown here is derived from an EMBL/GenBank/DDBJ whole genome shotgun (WGS) entry which is preliminary data.</text>
</comment>
<evidence type="ECO:0000313" key="2">
    <source>
        <dbReference type="Proteomes" id="UP001595791"/>
    </source>
</evidence>
<sequence>MEFSFVLTARHKQRERLGQLLELFPEEIGQGGLDEAGLAAFLDRCAAINPTDGRAAGEEFIRTIDEDWGRGVSRQGSPLYIPEEMLVEVAFLTGSSGDELFVEFVDFLYCLDPSLEIEAVGDYGDEPYGYRCWIENGEACVEEGIFASPPTEEEAQERVPNYR</sequence>
<dbReference type="EMBL" id="JBHSBU010000001">
    <property type="protein sequence ID" value="MFC4161359.1"/>
    <property type="molecule type" value="Genomic_DNA"/>
</dbReference>
<organism evidence="1 2">
    <name type="scientific">Chitinimonas lacunae</name>
    <dbReference type="NCBI Taxonomy" id="1963018"/>
    <lineage>
        <taxon>Bacteria</taxon>
        <taxon>Pseudomonadati</taxon>
        <taxon>Pseudomonadota</taxon>
        <taxon>Betaproteobacteria</taxon>
        <taxon>Neisseriales</taxon>
        <taxon>Chitinibacteraceae</taxon>
        <taxon>Chitinimonas</taxon>
    </lineage>
</organism>
<protein>
    <submittedName>
        <fullName evidence="1">Uncharacterized protein</fullName>
    </submittedName>
</protein>
<reference evidence="2" key="1">
    <citation type="journal article" date="2019" name="Int. J. Syst. Evol. Microbiol.">
        <title>The Global Catalogue of Microorganisms (GCM) 10K type strain sequencing project: providing services to taxonomists for standard genome sequencing and annotation.</title>
        <authorList>
            <consortium name="The Broad Institute Genomics Platform"/>
            <consortium name="The Broad Institute Genome Sequencing Center for Infectious Disease"/>
            <person name="Wu L."/>
            <person name="Ma J."/>
        </authorList>
    </citation>
    <scope>NUCLEOTIDE SEQUENCE [LARGE SCALE GENOMIC DNA]</scope>
    <source>
        <strain evidence="2">LMG 29894</strain>
    </source>
</reference>
<name>A0ABV8MTI2_9NEIS</name>
<proteinExistence type="predicted"/>
<gene>
    <name evidence="1" type="ORF">ACFOW7_18650</name>
</gene>
<keyword evidence="2" id="KW-1185">Reference proteome</keyword>
<dbReference type="Proteomes" id="UP001595791">
    <property type="component" value="Unassembled WGS sequence"/>
</dbReference>
<accession>A0ABV8MTI2</accession>
<dbReference type="RefSeq" id="WP_378167208.1">
    <property type="nucleotide sequence ID" value="NZ_JBHSBU010000001.1"/>
</dbReference>
<evidence type="ECO:0000313" key="1">
    <source>
        <dbReference type="EMBL" id="MFC4161359.1"/>
    </source>
</evidence>